<keyword evidence="2" id="KW-1185">Reference proteome</keyword>
<dbReference type="AlphaFoldDB" id="A0A2X0V5J5"/>
<organism evidence="1 2">
    <name type="scientific">Anaerobiospirillum thomasii</name>
    <dbReference type="NCBI Taxonomy" id="179995"/>
    <lineage>
        <taxon>Bacteria</taxon>
        <taxon>Pseudomonadati</taxon>
        <taxon>Pseudomonadota</taxon>
        <taxon>Gammaproteobacteria</taxon>
        <taxon>Aeromonadales</taxon>
        <taxon>Succinivibrionaceae</taxon>
        <taxon>Anaerobiospirillum</taxon>
    </lineage>
</organism>
<sequence>MYGYKYYHFSLNISADELKRVYAGFAHKLVVRTDEGIVLELDANHLRSFTTIQGIKGRFVLCTSSANKFVSLKKEI</sequence>
<proteinExistence type="predicted"/>
<dbReference type="RefSeq" id="WP_113744505.1">
    <property type="nucleotide sequence ID" value="NZ_UAPU01000005.1"/>
</dbReference>
<dbReference type="EMBL" id="UAPV01000001">
    <property type="protein sequence ID" value="SPT70431.1"/>
    <property type="molecule type" value="Genomic_DNA"/>
</dbReference>
<reference evidence="1 2" key="1">
    <citation type="submission" date="2018-06" db="EMBL/GenBank/DDBJ databases">
        <authorList>
            <consortium name="Pathogen Informatics"/>
            <person name="Doyle S."/>
        </authorList>
    </citation>
    <scope>NUCLEOTIDE SEQUENCE [LARGE SCALE GENOMIC DNA]</scope>
    <source>
        <strain evidence="1 2">NCTC13093</strain>
    </source>
</reference>
<name>A0A2X0V5J5_9GAMM</name>
<protein>
    <submittedName>
        <fullName evidence="1">Protein of uncharacterized function (DUF2835)</fullName>
    </submittedName>
</protein>
<gene>
    <name evidence="1" type="ORF">NCTC13093_01846</name>
</gene>
<dbReference type="Proteomes" id="UP000250086">
    <property type="component" value="Unassembled WGS sequence"/>
</dbReference>
<evidence type="ECO:0000313" key="2">
    <source>
        <dbReference type="Proteomes" id="UP000250086"/>
    </source>
</evidence>
<evidence type="ECO:0000313" key="1">
    <source>
        <dbReference type="EMBL" id="SPT70431.1"/>
    </source>
</evidence>
<accession>A0A2X0V5J5</accession>
<dbReference type="OrthoDB" id="5600793at2"/>
<dbReference type="Pfam" id="PF11197">
    <property type="entry name" value="DUF2835"/>
    <property type="match status" value="1"/>
</dbReference>
<dbReference type="InterPro" id="IPR021363">
    <property type="entry name" value="DUF2835"/>
</dbReference>